<evidence type="ECO:0000256" key="4">
    <source>
        <dbReference type="ARBA" id="ARBA00022553"/>
    </source>
</evidence>
<evidence type="ECO:0000313" key="18">
    <source>
        <dbReference type="EMBL" id="APT73666.1"/>
    </source>
</evidence>
<keyword evidence="15" id="KW-0739">Sodium transport</keyword>
<evidence type="ECO:0000256" key="3">
    <source>
        <dbReference type="ARBA" id="ARBA00022519"/>
    </source>
</evidence>
<evidence type="ECO:0000256" key="1">
    <source>
        <dbReference type="ARBA" id="ARBA00022448"/>
    </source>
</evidence>
<evidence type="ECO:0000313" key="19">
    <source>
        <dbReference type="Proteomes" id="UP000185490"/>
    </source>
</evidence>
<keyword evidence="19" id="KW-1185">Reference proteome</keyword>
<keyword evidence="14 16" id="KW-0472">Membrane</keyword>
<keyword evidence="6" id="KW-0288">FMN</keyword>
<proteinExistence type="predicted"/>
<keyword evidence="3" id="KW-0997">Cell inner membrane</keyword>
<dbReference type="Pfam" id="PF04205">
    <property type="entry name" value="FMN_bind"/>
    <property type="match status" value="1"/>
</dbReference>
<evidence type="ECO:0000256" key="13">
    <source>
        <dbReference type="ARBA" id="ARBA00023075"/>
    </source>
</evidence>
<name>A0ABN4UWY4_9BACT</name>
<evidence type="ECO:0000256" key="15">
    <source>
        <dbReference type="ARBA" id="ARBA00023201"/>
    </source>
</evidence>
<dbReference type="InterPro" id="IPR007329">
    <property type="entry name" value="FMN-bd"/>
</dbReference>
<evidence type="ECO:0000256" key="7">
    <source>
        <dbReference type="ARBA" id="ARBA00022692"/>
    </source>
</evidence>
<dbReference type="RefSeq" id="WP_012056876.1">
    <property type="nucleotide sequence ID" value="NZ_CP007389.1"/>
</dbReference>
<evidence type="ECO:0000256" key="2">
    <source>
        <dbReference type="ARBA" id="ARBA00022475"/>
    </source>
</evidence>
<keyword evidence="8" id="KW-1278">Translocase</keyword>
<accession>A0ABN4UWY4</accession>
<sequence length="203" mass="22955">MKTDNRFYVVLFTFTVTFLFVLVLSYINYITTGKVKTNEEFLKVRAILNAAGINFNNEDEAILRYEKSVSILRKAGNEFYVVNLDGKKKVYVYIFSGNGLWGTITGAIALDENVEKIVGIDIISQNETPGLGGRIEEDWFKEQFRGKKIDKDLIVQKSGKNGGIQDYKVDAITGATLTSKFFVKVINDTIKEVRDILRGDQNE</sequence>
<protein>
    <submittedName>
        <fullName evidence="18">FMN-binding protein</fullName>
    </submittedName>
</protein>
<evidence type="ECO:0000256" key="11">
    <source>
        <dbReference type="ARBA" id="ARBA00023053"/>
    </source>
</evidence>
<keyword evidence="9 16" id="KW-1133">Transmembrane helix</keyword>
<evidence type="ECO:0000256" key="9">
    <source>
        <dbReference type="ARBA" id="ARBA00022989"/>
    </source>
</evidence>
<evidence type="ECO:0000256" key="16">
    <source>
        <dbReference type="SAM" id="Phobius"/>
    </source>
</evidence>
<keyword evidence="12" id="KW-0406">Ion transport</keyword>
<keyword evidence="13" id="KW-0830">Ubiquinone</keyword>
<dbReference type="PANTHER" id="PTHR37838:SF1">
    <property type="entry name" value="NA(+)-TRANSLOCATING NADH-QUINONE REDUCTASE SUBUNIT C"/>
    <property type="match status" value="1"/>
</dbReference>
<dbReference type="SMART" id="SM00900">
    <property type="entry name" value="FMN_bind"/>
    <property type="match status" value="1"/>
</dbReference>
<reference evidence="18 19" key="1">
    <citation type="submission" date="2014-02" db="EMBL/GenBank/DDBJ databases">
        <title>Diversity of Thermotogales isolates from hydrothermal vents.</title>
        <authorList>
            <person name="Haverkamp T.H.A."/>
            <person name="Lossouarn J."/>
            <person name="Geslin C."/>
            <person name="Nesbo C.L."/>
        </authorList>
    </citation>
    <scope>NUCLEOTIDE SEQUENCE [LARGE SCALE GENOMIC DNA]</scope>
    <source>
        <strain evidence="18 19">431</strain>
    </source>
</reference>
<feature type="transmembrane region" description="Helical" evidence="16">
    <location>
        <begin position="7"/>
        <end position="27"/>
    </location>
</feature>
<evidence type="ECO:0000256" key="6">
    <source>
        <dbReference type="ARBA" id="ARBA00022643"/>
    </source>
</evidence>
<keyword evidence="2" id="KW-1003">Cell membrane</keyword>
<dbReference type="InterPro" id="IPR010204">
    <property type="entry name" value="NqrC"/>
</dbReference>
<organism evidence="18 19">
    <name type="scientific">Thermosipho melanesiensis</name>
    <dbReference type="NCBI Taxonomy" id="46541"/>
    <lineage>
        <taxon>Bacteria</taxon>
        <taxon>Thermotogati</taxon>
        <taxon>Thermotogota</taxon>
        <taxon>Thermotogae</taxon>
        <taxon>Thermotogales</taxon>
        <taxon>Fervidobacteriaceae</taxon>
        <taxon>Thermosipho</taxon>
    </lineage>
</organism>
<keyword evidence="4" id="KW-0597">Phosphoprotein</keyword>
<evidence type="ECO:0000256" key="14">
    <source>
        <dbReference type="ARBA" id="ARBA00023136"/>
    </source>
</evidence>
<keyword evidence="7 16" id="KW-0812">Transmembrane</keyword>
<evidence type="ECO:0000256" key="5">
    <source>
        <dbReference type="ARBA" id="ARBA00022630"/>
    </source>
</evidence>
<dbReference type="PANTHER" id="PTHR37838">
    <property type="entry name" value="NA(+)-TRANSLOCATING NADH-QUINONE REDUCTASE SUBUNIT C"/>
    <property type="match status" value="1"/>
</dbReference>
<gene>
    <name evidence="18" type="ORF">BW47_03545</name>
</gene>
<feature type="domain" description="FMN-binding" evidence="17">
    <location>
        <begin position="99"/>
        <end position="193"/>
    </location>
</feature>
<keyword evidence="5" id="KW-0285">Flavoprotein</keyword>
<dbReference type="Proteomes" id="UP000185490">
    <property type="component" value="Chromosome"/>
</dbReference>
<dbReference type="EMBL" id="CP007389">
    <property type="protein sequence ID" value="APT73666.1"/>
    <property type="molecule type" value="Genomic_DNA"/>
</dbReference>
<evidence type="ECO:0000256" key="12">
    <source>
        <dbReference type="ARBA" id="ARBA00023065"/>
    </source>
</evidence>
<evidence type="ECO:0000256" key="8">
    <source>
        <dbReference type="ARBA" id="ARBA00022967"/>
    </source>
</evidence>
<keyword evidence="1" id="KW-0813">Transport</keyword>
<keyword evidence="10" id="KW-0520">NAD</keyword>
<keyword evidence="11" id="KW-0915">Sodium</keyword>
<evidence type="ECO:0000259" key="17">
    <source>
        <dbReference type="SMART" id="SM00900"/>
    </source>
</evidence>
<evidence type="ECO:0000256" key="10">
    <source>
        <dbReference type="ARBA" id="ARBA00023027"/>
    </source>
</evidence>